<dbReference type="Pfam" id="PF01740">
    <property type="entry name" value="STAS"/>
    <property type="match status" value="1"/>
</dbReference>
<dbReference type="Proteomes" id="UP000014254">
    <property type="component" value="Unassembled WGS sequence"/>
</dbReference>
<name>S2JR46_MUCC1</name>
<dbReference type="EMBL" id="KE123914">
    <property type="protein sequence ID" value="EPB90982.1"/>
    <property type="molecule type" value="Genomic_DNA"/>
</dbReference>
<evidence type="ECO:0000256" key="2">
    <source>
        <dbReference type="ARBA" id="ARBA00022692"/>
    </source>
</evidence>
<dbReference type="GO" id="GO:0016020">
    <property type="term" value="C:membrane"/>
    <property type="evidence" value="ECO:0007669"/>
    <property type="project" value="UniProtKB-SubCell"/>
</dbReference>
<gene>
    <name evidence="8" type="ORF">HMPREF1544_02236</name>
</gene>
<feature type="transmembrane region" description="Helical" evidence="6">
    <location>
        <begin position="83"/>
        <end position="99"/>
    </location>
</feature>
<dbReference type="PANTHER" id="PTHR11814">
    <property type="entry name" value="SULFATE TRANSPORTER"/>
    <property type="match status" value="1"/>
</dbReference>
<dbReference type="InterPro" id="IPR001902">
    <property type="entry name" value="SLC26A/SulP_fam"/>
</dbReference>
<feature type="domain" description="STAS" evidence="7">
    <location>
        <begin position="541"/>
        <end position="684"/>
    </location>
</feature>
<feature type="transmembrane region" description="Helical" evidence="6">
    <location>
        <begin position="131"/>
        <end position="152"/>
    </location>
</feature>
<dbReference type="Pfam" id="PF00916">
    <property type="entry name" value="Sulfate_transp"/>
    <property type="match status" value="1"/>
</dbReference>
<protein>
    <recommendedName>
        <fullName evidence="7">STAS domain-containing protein</fullName>
    </recommendedName>
</protein>
<dbReference type="NCBIfam" id="TIGR00815">
    <property type="entry name" value="sulP"/>
    <property type="match status" value="1"/>
</dbReference>
<keyword evidence="4 6" id="KW-0472">Membrane</keyword>
<feature type="region of interest" description="Disordered" evidence="5">
    <location>
        <begin position="708"/>
        <end position="743"/>
    </location>
</feature>
<feature type="region of interest" description="Disordered" evidence="5">
    <location>
        <begin position="574"/>
        <end position="620"/>
    </location>
</feature>
<dbReference type="OrthoDB" id="288203at2759"/>
<evidence type="ECO:0000256" key="6">
    <source>
        <dbReference type="SAM" id="Phobius"/>
    </source>
</evidence>
<dbReference type="Gene3D" id="3.30.750.24">
    <property type="entry name" value="STAS domain"/>
    <property type="match status" value="1"/>
</dbReference>
<proteinExistence type="predicted"/>
<dbReference type="CDD" id="cd07042">
    <property type="entry name" value="STAS_SulP_like_sulfate_transporter"/>
    <property type="match status" value="1"/>
</dbReference>
<feature type="compositionally biased region" description="Basic and acidic residues" evidence="5">
    <location>
        <begin position="581"/>
        <end position="591"/>
    </location>
</feature>
<dbReference type="STRING" id="1220926.S2JR46"/>
<dbReference type="VEuPathDB" id="FungiDB:HMPREF1544_02236"/>
<keyword evidence="3 6" id="KW-1133">Transmembrane helix</keyword>
<feature type="transmembrane region" description="Helical" evidence="6">
    <location>
        <begin position="247"/>
        <end position="268"/>
    </location>
</feature>
<reference evidence="9" key="1">
    <citation type="submission" date="2013-05" db="EMBL/GenBank/DDBJ databases">
        <title>The Genome sequence of Mucor circinelloides f. circinelloides 1006PhL.</title>
        <authorList>
            <consortium name="The Broad Institute Genomics Platform"/>
            <person name="Cuomo C."/>
            <person name="Earl A."/>
            <person name="Findley K."/>
            <person name="Lee S.C."/>
            <person name="Walker B."/>
            <person name="Young S."/>
            <person name="Zeng Q."/>
            <person name="Gargeya S."/>
            <person name="Fitzgerald M."/>
            <person name="Haas B."/>
            <person name="Abouelleil A."/>
            <person name="Allen A.W."/>
            <person name="Alvarado L."/>
            <person name="Arachchi H.M."/>
            <person name="Berlin A.M."/>
            <person name="Chapman S.B."/>
            <person name="Gainer-Dewar J."/>
            <person name="Goldberg J."/>
            <person name="Griggs A."/>
            <person name="Gujja S."/>
            <person name="Hansen M."/>
            <person name="Howarth C."/>
            <person name="Imamovic A."/>
            <person name="Ireland A."/>
            <person name="Larimer J."/>
            <person name="McCowan C."/>
            <person name="Murphy C."/>
            <person name="Pearson M."/>
            <person name="Poon T.W."/>
            <person name="Priest M."/>
            <person name="Roberts A."/>
            <person name="Saif S."/>
            <person name="Shea T."/>
            <person name="Sisk P."/>
            <person name="Sykes S."/>
            <person name="Wortman J."/>
            <person name="Nusbaum C."/>
            <person name="Birren B."/>
        </authorList>
    </citation>
    <scope>NUCLEOTIDE SEQUENCE [LARGE SCALE GENOMIC DNA]</scope>
    <source>
        <strain evidence="9">1006PhL</strain>
    </source>
</reference>
<feature type="transmembrane region" description="Helical" evidence="6">
    <location>
        <begin position="451"/>
        <end position="468"/>
    </location>
</feature>
<sequence>MPNSPIVLDYEETSYKKQFIQFSHGIPKYLKHYISNLLPIIYWIHRYNLTWLVSDIIAGVTVGIVAVPQGMGYAKIANLSPQYGLYSSFVGLCLYCLFGTSKDISIGPTAVMSLLVGQTVTNVTASGQYTAPQVAVVLSLFGGFIALFIGLVRLGILVDFIPGPAIAGFMTGSSITISVGQWPKLFGMKSVNTHDSAYLIFGNFFKYLPETRLDAAFGIIGLVWLYSVRWGTGYLTKKYPKHEKIFFFANIMRNGVLVIFGTLIAFLINIGRDTSPISILKTVPSGFTAMGVPTVDVNLVSEVAGTLPSVVIILILEHVAIAKSFGRINNYKIDADQEIIAIGAANVIGSFFGAYPNTGSFSRTAITARSGARTPMSGVFSALVVLLCLYALTPAFYYIPDAILSAIIIHAVADLVSGPKFLRQLYRVNLFELFTFAAAVLITFFTNVEYGIYVSVILSIAALLLRIARPRYSVLGRIPVQPSTSYYDPKDPHSEKGVVIIDTQGEENDTTTTKKDENTHYIYVKQDHQTLHHLVEAPPAGVVIFRFDESLTYPNAGYISDKIMHYIQDNFDSGTPAPTTKGERAWNDRRPLAKKSAPPVDEKDSDAASSNTDQTAGDKDELELPRLRAIVLDCSAINHLDSTGVQTLLDLKLTINRFAGYEVEWHFAAIATPAIRSALITGGFGSQAGRGPRTGELLPVVPVYRDGPQCDVNNKDGKMNNDTKANGSSSSSSSNGYTDMTNLSSLNEKMDNEMDLSISKIPSIQSHHEHEQHPASISNCSRMSYVINVDGHGQVEYYPRLDRGLPIDRYPFFHWDLEDAVRAASYTPKRESNSS</sequence>
<feature type="transmembrane region" description="Helical" evidence="6">
    <location>
        <begin position="49"/>
        <end position="71"/>
    </location>
</feature>
<comment type="subcellular location">
    <subcellularLocation>
        <location evidence="1">Membrane</location>
        <topology evidence="1">Multi-pass membrane protein</topology>
    </subcellularLocation>
</comment>
<dbReference type="eggNOG" id="KOG0236">
    <property type="taxonomic scope" value="Eukaryota"/>
</dbReference>
<evidence type="ECO:0000256" key="4">
    <source>
        <dbReference type="ARBA" id="ARBA00023136"/>
    </source>
</evidence>
<dbReference type="AlphaFoldDB" id="S2JR46"/>
<dbReference type="SUPFAM" id="SSF52091">
    <property type="entry name" value="SpoIIaa-like"/>
    <property type="match status" value="1"/>
</dbReference>
<evidence type="ECO:0000313" key="9">
    <source>
        <dbReference type="Proteomes" id="UP000014254"/>
    </source>
</evidence>
<evidence type="ECO:0000313" key="8">
    <source>
        <dbReference type="EMBL" id="EPB90982.1"/>
    </source>
</evidence>
<dbReference type="OMA" id="TLYQFWR"/>
<organism evidence="8 9">
    <name type="scientific">Mucor circinelloides f. circinelloides (strain 1006PhL)</name>
    <name type="common">Mucormycosis agent</name>
    <name type="synonym">Calyptromyces circinelloides</name>
    <dbReference type="NCBI Taxonomy" id="1220926"/>
    <lineage>
        <taxon>Eukaryota</taxon>
        <taxon>Fungi</taxon>
        <taxon>Fungi incertae sedis</taxon>
        <taxon>Mucoromycota</taxon>
        <taxon>Mucoromycotina</taxon>
        <taxon>Mucoromycetes</taxon>
        <taxon>Mucorales</taxon>
        <taxon>Mucorineae</taxon>
        <taxon>Mucoraceae</taxon>
        <taxon>Mucor</taxon>
    </lineage>
</organism>
<evidence type="ECO:0000256" key="3">
    <source>
        <dbReference type="ARBA" id="ARBA00022989"/>
    </source>
</evidence>
<dbReference type="GO" id="GO:0055085">
    <property type="term" value="P:transmembrane transport"/>
    <property type="evidence" value="ECO:0007669"/>
    <property type="project" value="InterPro"/>
</dbReference>
<keyword evidence="9" id="KW-1185">Reference proteome</keyword>
<accession>S2JR46</accession>
<dbReference type="InterPro" id="IPR036513">
    <property type="entry name" value="STAS_dom_sf"/>
</dbReference>
<evidence type="ECO:0000256" key="5">
    <source>
        <dbReference type="SAM" id="MobiDB-lite"/>
    </source>
</evidence>
<feature type="transmembrane region" description="Helical" evidence="6">
    <location>
        <begin position="215"/>
        <end position="235"/>
    </location>
</feature>
<dbReference type="PROSITE" id="PS50801">
    <property type="entry name" value="STAS"/>
    <property type="match status" value="1"/>
</dbReference>
<dbReference type="InParanoid" id="S2JR46"/>
<dbReference type="InterPro" id="IPR002645">
    <property type="entry name" value="STAS_dom"/>
</dbReference>
<keyword evidence="2 6" id="KW-0812">Transmembrane</keyword>
<evidence type="ECO:0000259" key="7">
    <source>
        <dbReference type="PROSITE" id="PS50801"/>
    </source>
</evidence>
<dbReference type="InterPro" id="IPR011547">
    <property type="entry name" value="SLC26A/SulP_dom"/>
</dbReference>
<dbReference type="FunCoup" id="S2JR46">
    <property type="interactions" value="37"/>
</dbReference>
<feature type="transmembrane region" description="Helical" evidence="6">
    <location>
        <begin position="428"/>
        <end position="445"/>
    </location>
</feature>
<evidence type="ECO:0000256" key="1">
    <source>
        <dbReference type="ARBA" id="ARBA00004141"/>
    </source>
</evidence>
<feature type="transmembrane region" description="Helical" evidence="6">
    <location>
        <begin position="372"/>
        <end position="392"/>
    </location>
</feature>
<feature type="transmembrane region" description="Helical" evidence="6">
    <location>
        <begin position="303"/>
        <end position="322"/>
    </location>
</feature>